<evidence type="ECO:0000313" key="2">
    <source>
        <dbReference type="EMBL" id="KAK0745874.1"/>
    </source>
</evidence>
<proteinExistence type="predicted"/>
<keyword evidence="3" id="KW-1185">Reference proteome</keyword>
<accession>A0AA40K4R5</accession>
<sequence>MWLRRHQETQPPSLASRRRSHPSFSLPRLLFFGAIFSHLSKFKPQSCIDRCDAHSLEFQNRPLGDVSPPNRGLEQRPCRQLSFDLSSWSRPSTNRCPWSPFPGLLRLLLLGPPPDSSPRRPRPSTSTRLPFFQHIHSFDDFQKQAAEFAVAIPYLVQQIGFPLYSRTKNQTLPSASYFSLLSSGDHTRRTTSERSKMEV</sequence>
<protein>
    <submittedName>
        <fullName evidence="2">Uncharacterized protein</fullName>
    </submittedName>
</protein>
<comment type="caution">
    <text evidence="2">The sequence shown here is derived from an EMBL/GenBank/DDBJ whole genome shotgun (WGS) entry which is preliminary data.</text>
</comment>
<feature type="region of interest" description="Disordered" evidence="1">
    <location>
        <begin position="1"/>
        <end position="20"/>
    </location>
</feature>
<organism evidence="2 3">
    <name type="scientific">Schizothecium vesticola</name>
    <dbReference type="NCBI Taxonomy" id="314040"/>
    <lineage>
        <taxon>Eukaryota</taxon>
        <taxon>Fungi</taxon>
        <taxon>Dikarya</taxon>
        <taxon>Ascomycota</taxon>
        <taxon>Pezizomycotina</taxon>
        <taxon>Sordariomycetes</taxon>
        <taxon>Sordariomycetidae</taxon>
        <taxon>Sordariales</taxon>
        <taxon>Schizotheciaceae</taxon>
        <taxon>Schizothecium</taxon>
    </lineage>
</organism>
<evidence type="ECO:0000256" key="1">
    <source>
        <dbReference type="SAM" id="MobiDB-lite"/>
    </source>
</evidence>
<evidence type="ECO:0000313" key="3">
    <source>
        <dbReference type="Proteomes" id="UP001172155"/>
    </source>
</evidence>
<dbReference type="EMBL" id="JAUKUD010000004">
    <property type="protein sequence ID" value="KAK0745874.1"/>
    <property type="molecule type" value="Genomic_DNA"/>
</dbReference>
<name>A0AA40K4R5_9PEZI</name>
<gene>
    <name evidence="2" type="ORF">B0T18DRAFT_138668</name>
</gene>
<dbReference type="Proteomes" id="UP001172155">
    <property type="component" value="Unassembled WGS sequence"/>
</dbReference>
<dbReference type="AlphaFoldDB" id="A0AA40K4R5"/>
<reference evidence="2" key="1">
    <citation type="submission" date="2023-06" db="EMBL/GenBank/DDBJ databases">
        <title>Genome-scale phylogeny and comparative genomics of the fungal order Sordariales.</title>
        <authorList>
            <consortium name="Lawrence Berkeley National Laboratory"/>
            <person name="Hensen N."/>
            <person name="Bonometti L."/>
            <person name="Westerberg I."/>
            <person name="Brannstrom I.O."/>
            <person name="Guillou S."/>
            <person name="Cros-Aarteil S."/>
            <person name="Calhoun S."/>
            <person name="Haridas S."/>
            <person name="Kuo A."/>
            <person name="Mondo S."/>
            <person name="Pangilinan J."/>
            <person name="Riley R."/>
            <person name="LaButti K."/>
            <person name="Andreopoulos B."/>
            <person name="Lipzen A."/>
            <person name="Chen C."/>
            <person name="Yanf M."/>
            <person name="Daum C."/>
            <person name="Ng V."/>
            <person name="Clum A."/>
            <person name="Steindorff A."/>
            <person name="Ohm R."/>
            <person name="Martin F."/>
            <person name="Silar P."/>
            <person name="Natvig D."/>
            <person name="Lalanne C."/>
            <person name="Gautier V."/>
            <person name="Ament-velasquez S.L."/>
            <person name="Kruys A."/>
            <person name="Hutchinson M.I."/>
            <person name="Powell A.J."/>
            <person name="Barry K."/>
            <person name="Miller A.N."/>
            <person name="Grigoriev I.V."/>
            <person name="Debuchy R."/>
            <person name="Gladieux P."/>
            <person name="Thoren M.H."/>
            <person name="Johannesson H."/>
        </authorList>
    </citation>
    <scope>NUCLEOTIDE SEQUENCE</scope>
    <source>
        <strain evidence="2">SMH3187-1</strain>
    </source>
</reference>